<proteinExistence type="predicted"/>
<protein>
    <recommendedName>
        <fullName evidence="4">NAD(P)-binding protein</fullName>
    </recommendedName>
</protein>
<evidence type="ECO:0000256" key="1">
    <source>
        <dbReference type="ARBA" id="ARBA00023002"/>
    </source>
</evidence>
<reference evidence="2" key="1">
    <citation type="submission" date="2020-05" db="EMBL/GenBank/DDBJ databases">
        <title>Mycena genomes resolve the evolution of fungal bioluminescence.</title>
        <authorList>
            <person name="Tsai I.J."/>
        </authorList>
    </citation>
    <scope>NUCLEOTIDE SEQUENCE</scope>
    <source>
        <strain evidence="2">110903Hualien_Pintung</strain>
    </source>
</reference>
<organism evidence="2 3">
    <name type="scientific">Mycena chlorophos</name>
    <name type="common">Agaric fungus</name>
    <name type="synonym">Agaricus chlorophos</name>
    <dbReference type="NCBI Taxonomy" id="658473"/>
    <lineage>
        <taxon>Eukaryota</taxon>
        <taxon>Fungi</taxon>
        <taxon>Dikarya</taxon>
        <taxon>Basidiomycota</taxon>
        <taxon>Agaricomycotina</taxon>
        <taxon>Agaricomycetes</taxon>
        <taxon>Agaricomycetidae</taxon>
        <taxon>Agaricales</taxon>
        <taxon>Marasmiineae</taxon>
        <taxon>Mycenaceae</taxon>
        <taxon>Mycena</taxon>
    </lineage>
</organism>
<sequence>MPPLAEIRAANATWAPSYHPVAVFVGGTSGIGEGIVEAFARHTKGNAHLFIVGRNEAAAKRIFGRIDQPTDQTTTFTREFLHCDLSFIANAKRTAAAIQERFPTGVNFLFMSAGELSLAGLTITTEGVDRQLAQIYYSKWAFIDGLLPALRAAREAGQDARVAAIHTAIRGGPIDLDDLGLVKVTGGGLRNIAKIIPQLASYQDLIAEGFVARDSTGITFTHTFPGAVDTPLLAKSPSLVLRMLYRLRWVLNPFFMLRSKSISDAGECQLYGLLQAPAGASRYGGDGEDIGGCGRSDLGRGSGEVVGAFGENCGRCRWLNDSLPRFFLKVRGLN</sequence>
<keyword evidence="1" id="KW-0560">Oxidoreductase</keyword>
<accession>A0A8H6TML6</accession>
<dbReference type="InterPro" id="IPR052228">
    <property type="entry name" value="Sec_Metab_Biosynth_Oxidored"/>
</dbReference>
<dbReference type="GO" id="GO:0016491">
    <property type="term" value="F:oxidoreductase activity"/>
    <property type="evidence" value="ECO:0007669"/>
    <property type="project" value="UniProtKB-KW"/>
</dbReference>
<dbReference type="Pfam" id="PF00106">
    <property type="entry name" value="adh_short"/>
    <property type="match status" value="1"/>
</dbReference>
<dbReference type="PANTHER" id="PTHR47534">
    <property type="entry name" value="YALI0E05731P"/>
    <property type="match status" value="1"/>
</dbReference>
<gene>
    <name evidence="2" type="ORF">HMN09_00286500</name>
</gene>
<evidence type="ECO:0008006" key="4">
    <source>
        <dbReference type="Google" id="ProtNLM"/>
    </source>
</evidence>
<dbReference type="PRINTS" id="PR00081">
    <property type="entry name" value="GDHRDH"/>
</dbReference>
<dbReference type="Gene3D" id="3.40.50.720">
    <property type="entry name" value="NAD(P)-binding Rossmann-like Domain"/>
    <property type="match status" value="1"/>
</dbReference>
<evidence type="ECO:0000313" key="2">
    <source>
        <dbReference type="EMBL" id="KAF7319477.1"/>
    </source>
</evidence>
<dbReference type="InterPro" id="IPR036291">
    <property type="entry name" value="NAD(P)-bd_dom_sf"/>
</dbReference>
<evidence type="ECO:0000313" key="3">
    <source>
        <dbReference type="Proteomes" id="UP000613580"/>
    </source>
</evidence>
<dbReference type="EMBL" id="JACAZE010000003">
    <property type="protein sequence ID" value="KAF7319477.1"/>
    <property type="molecule type" value="Genomic_DNA"/>
</dbReference>
<dbReference type="AlphaFoldDB" id="A0A8H6TML6"/>
<dbReference type="Proteomes" id="UP000613580">
    <property type="component" value="Unassembled WGS sequence"/>
</dbReference>
<dbReference type="InterPro" id="IPR002347">
    <property type="entry name" value="SDR_fam"/>
</dbReference>
<dbReference type="OrthoDB" id="2898509at2759"/>
<comment type="caution">
    <text evidence="2">The sequence shown here is derived from an EMBL/GenBank/DDBJ whole genome shotgun (WGS) entry which is preliminary data.</text>
</comment>
<keyword evidence="3" id="KW-1185">Reference proteome</keyword>
<dbReference type="SUPFAM" id="SSF51735">
    <property type="entry name" value="NAD(P)-binding Rossmann-fold domains"/>
    <property type="match status" value="1"/>
</dbReference>
<dbReference type="PANTHER" id="PTHR47534:SF3">
    <property type="entry name" value="ALCOHOL DEHYDROGENASE-LIKE C-TERMINAL DOMAIN-CONTAINING PROTEIN"/>
    <property type="match status" value="1"/>
</dbReference>
<name>A0A8H6TML6_MYCCL</name>